<name>A0AAN6Z5Q8_9PEZI</name>
<dbReference type="AlphaFoldDB" id="A0AAN6Z5Q8"/>
<evidence type="ECO:0000256" key="1">
    <source>
        <dbReference type="SAM" id="MobiDB-lite"/>
    </source>
</evidence>
<evidence type="ECO:0000313" key="3">
    <source>
        <dbReference type="EMBL" id="KAK4125184.1"/>
    </source>
</evidence>
<comment type="caution">
    <text evidence="3">The sequence shown here is derived from an EMBL/GenBank/DDBJ whole genome shotgun (WGS) entry which is preliminary data.</text>
</comment>
<sequence>MLVDACRNFSEYPCTLLKAAVSQADLDDYCGNSLRNEAALFDSSKQRIVLWEAWAGAQHSIETKVGNVKQLTEHIVGKRRIQTVVMCKFKSTSQTALPGIGQFDSSVQLLSRDLQNPPHLPSYVNVNQTRDGRRKLTDEPLEAGLAHFRSDDKLSLQERWPAVGRLGRSGEEIRHSFLLRSVKRARGATDPWPIRQVAVYHSFDVDEGLSLAWRTRRHLLPCSTTPDVARDPQPTSTSSKKVPEEILALNMLDYKELRKLSILSERFEKAALVIHMNVGALGDAHDYYQRLSRCPHLKPDIQAHMEKSISDFLLKVEQIIRSLETRHTQLVSLRSQLENGKRFWPPAAAELRISRIIADVSLGGMARRTEREIVLMHTPAYRRPLPSRYISWSGDLQDDDGLGILPLPGNEHPSQGEGKGDNHRGPGGDSSYGPASGGCSRRESE</sequence>
<dbReference type="EMBL" id="MU853226">
    <property type="protein sequence ID" value="KAK4125184.1"/>
    <property type="molecule type" value="Genomic_DNA"/>
</dbReference>
<proteinExistence type="predicted"/>
<reference evidence="3" key="2">
    <citation type="submission" date="2023-05" db="EMBL/GenBank/DDBJ databases">
        <authorList>
            <consortium name="Lawrence Berkeley National Laboratory"/>
            <person name="Steindorff A."/>
            <person name="Hensen N."/>
            <person name="Bonometti L."/>
            <person name="Westerberg I."/>
            <person name="Brannstrom I.O."/>
            <person name="Guillou S."/>
            <person name="Cros-Aarteil S."/>
            <person name="Calhoun S."/>
            <person name="Haridas S."/>
            <person name="Kuo A."/>
            <person name="Mondo S."/>
            <person name="Pangilinan J."/>
            <person name="Riley R."/>
            <person name="Labutti K."/>
            <person name="Andreopoulos B."/>
            <person name="Lipzen A."/>
            <person name="Chen C."/>
            <person name="Yanf M."/>
            <person name="Daum C."/>
            <person name="Ng V."/>
            <person name="Clum A."/>
            <person name="Ohm R."/>
            <person name="Martin F."/>
            <person name="Silar P."/>
            <person name="Natvig D."/>
            <person name="Lalanne C."/>
            <person name="Gautier V."/>
            <person name="Ament-Velasquez S.L."/>
            <person name="Kruys A."/>
            <person name="Hutchinson M.I."/>
            <person name="Powell A.J."/>
            <person name="Barry K."/>
            <person name="Miller A.N."/>
            <person name="Grigoriev I.V."/>
            <person name="Debuchy R."/>
            <person name="Gladieux P."/>
            <person name="Thoren M.H."/>
            <person name="Johannesson H."/>
        </authorList>
    </citation>
    <scope>NUCLEOTIDE SEQUENCE</scope>
    <source>
        <strain evidence="3">CBS 731.68</strain>
    </source>
</reference>
<keyword evidence="4" id="KW-1185">Reference proteome</keyword>
<reference evidence="3" key="1">
    <citation type="journal article" date="2023" name="Mol. Phylogenet. Evol.">
        <title>Genome-scale phylogeny and comparative genomics of the fungal order Sordariales.</title>
        <authorList>
            <person name="Hensen N."/>
            <person name="Bonometti L."/>
            <person name="Westerberg I."/>
            <person name="Brannstrom I.O."/>
            <person name="Guillou S."/>
            <person name="Cros-Aarteil S."/>
            <person name="Calhoun S."/>
            <person name="Haridas S."/>
            <person name="Kuo A."/>
            <person name="Mondo S."/>
            <person name="Pangilinan J."/>
            <person name="Riley R."/>
            <person name="LaButti K."/>
            <person name="Andreopoulos B."/>
            <person name="Lipzen A."/>
            <person name="Chen C."/>
            <person name="Yan M."/>
            <person name="Daum C."/>
            <person name="Ng V."/>
            <person name="Clum A."/>
            <person name="Steindorff A."/>
            <person name="Ohm R.A."/>
            <person name="Martin F."/>
            <person name="Silar P."/>
            <person name="Natvig D.O."/>
            <person name="Lalanne C."/>
            <person name="Gautier V."/>
            <person name="Ament-Velasquez S.L."/>
            <person name="Kruys A."/>
            <person name="Hutchinson M.I."/>
            <person name="Powell A.J."/>
            <person name="Barry K."/>
            <person name="Miller A.N."/>
            <person name="Grigoriev I.V."/>
            <person name="Debuchy R."/>
            <person name="Gladieux P."/>
            <person name="Hiltunen Thoren M."/>
            <person name="Johannesson H."/>
        </authorList>
    </citation>
    <scope>NUCLEOTIDE SEQUENCE</scope>
    <source>
        <strain evidence="3">CBS 731.68</strain>
    </source>
</reference>
<evidence type="ECO:0000313" key="4">
    <source>
        <dbReference type="Proteomes" id="UP001302602"/>
    </source>
</evidence>
<dbReference type="InterPro" id="IPR058257">
    <property type="entry name" value="CorA-like_dom"/>
</dbReference>
<organism evidence="3 4">
    <name type="scientific">Parathielavia appendiculata</name>
    <dbReference type="NCBI Taxonomy" id="2587402"/>
    <lineage>
        <taxon>Eukaryota</taxon>
        <taxon>Fungi</taxon>
        <taxon>Dikarya</taxon>
        <taxon>Ascomycota</taxon>
        <taxon>Pezizomycotina</taxon>
        <taxon>Sordariomycetes</taxon>
        <taxon>Sordariomycetidae</taxon>
        <taxon>Sordariales</taxon>
        <taxon>Chaetomiaceae</taxon>
        <taxon>Parathielavia</taxon>
    </lineage>
</organism>
<feature type="domain" description="CorA-like transporter" evidence="2">
    <location>
        <begin position="5"/>
        <end position="78"/>
    </location>
</feature>
<feature type="region of interest" description="Disordered" evidence="1">
    <location>
        <begin position="401"/>
        <end position="445"/>
    </location>
</feature>
<dbReference type="RefSeq" id="XP_062648955.1">
    <property type="nucleotide sequence ID" value="XM_062791188.1"/>
</dbReference>
<evidence type="ECO:0000259" key="2">
    <source>
        <dbReference type="Pfam" id="PF26616"/>
    </source>
</evidence>
<gene>
    <name evidence="3" type="ORF">N657DRAFT_633073</name>
</gene>
<protein>
    <recommendedName>
        <fullName evidence="2">CorA-like transporter domain-containing protein</fullName>
    </recommendedName>
</protein>
<dbReference type="Proteomes" id="UP001302602">
    <property type="component" value="Unassembled WGS sequence"/>
</dbReference>
<dbReference type="Pfam" id="PF26616">
    <property type="entry name" value="CorA-like"/>
    <property type="match status" value="2"/>
</dbReference>
<feature type="domain" description="CorA-like transporter" evidence="2">
    <location>
        <begin position="139"/>
        <end position="211"/>
    </location>
</feature>
<accession>A0AAN6Z5Q8</accession>
<dbReference type="GeneID" id="87827957"/>